<dbReference type="InterPro" id="IPR000014">
    <property type="entry name" value="PAS"/>
</dbReference>
<dbReference type="PANTHER" id="PTHR43304">
    <property type="entry name" value="PHYTOCHROME-LIKE PROTEIN CPH1"/>
    <property type="match status" value="1"/>
</dbReference>
<feature type="region of interest" description="Disordered" evidence="6">
    <location>
        <begin position="279"/>
        <end position="323"/>
    </location>
</feature>
<evidence type="ECO:0000256" key="3">
    <source>
        <dbReference type="ARBA" id="ARBA00022553"/>
    </source>
</evidence>
<dbReference type="Pfam" id="PF13426">
    <property type="entry name" value="PAS_9"/>
    <property type="match status" value="1"/>
</dbReference>
<proteinExistence type="predicted"/>
<dbReference type="NCBIfam" id="TIGR00229">
    <property type="entry name" value="sensory_box"/>
    <property type="match status" value="1"/>
</dbReference>
<keyword evidence="4" id="KW-0808">Transferase</keyword>
<comment type="catalytic activity">
    <reaction evidence="1">
        <text>ATP + protein L-histidine = ADP + protein N-phospho-L-histidine.</text>
        <dbReference type="EC" id="2.7.13.3"/>
    </reaction>
</comment>
<reference evidence="8 9" key="1">
    <citation type="submission" date="2016-07" db="EMBL/GenBank/DDBJ databases">
        <title>Pervasive Adenine N6-methylation of Active Genes in Fungi.</title>
        <authorList>
            <consortium name="DOE Joint Genome Institute"/>
            <person name="Mondo S.J."/>
            <person name="Dannebaum R.O."/>
            <person name="Kuo R.C."/>
            <person name="Labutti K."/>
            <person name="Haridas S."/>
            <person name="Kuo A."/>
            <person name="Salamov A."/>
            <person name="Ahrendt S.R."/>
            <person name="Lipzen A."/>
            <person name="Sullivan W."/>
            <person name="Andreopoulos W.B."/>
            <person name="Clum A."/>
            <person name="Lindquist E."/>
            <person name="Daum C."/>
            <person name="Ramamoorthy G.K."/>
            <person name="Gryganskyi A."/>
            <person name="Culley D."/>
            <person name="Magnuson J.K."/>
            <person name="James T.Y."/>
            <person name="O'Malley M.A."/>
            <person name="Stajich J.E."/>
            <person name="Spatafora J.W."/>
            <person name="Visel A."/>
            <person name="Grigoriev I.V."/>
        </authorList>
    </citation>
    <scope>NUCLEOTIDE SEQUENCE [LARGE SCALE GENOMIC DNA]</scope>
    <source>
        <strain evidence="8 9">CBS 115471</strain>
    </source>
</reference>
<protein>
    <recommendedName>
        <fullName evidence="2">histidine kinase</fullName>
        <ecNumber evidence="2">2.7.13.3</ecNumber>
    </recommendedName>
</protein>
<gene>
    <name evidence="8" type="ORF">BCR34DRAFT_386948</name>
</gene>
<name>A0A1Y1ZF71_9PLEO</name>
<evidence type="ECO:0000256" key="6">
    <source>
        <dbReference type="SAM" id="MobiDB-lite"/>
    </source>
</evidence>
<dbReference type="PANTHER" id="PTHR43304:SF1">
    <property type="entry name" value="PAC DOMAIN-CONTAINING PROTEIN"/>
    <property type="match status" value="1"/>
</dbReference>
<feature type="region of interest" description="Disordered" evidence="6">
    <location>
        <begin position="151"/>
        <end position="194"/>
    </location>
</feature>
<dbReference type="InterPro" id="IPR035965">
    <property type="entry name" value="PAS-like_dom_sf"/>
</dbReference>
<dbReference type="Gene3D" id="3.30.450.20">
    <property type="entry name" value="PAS domain"/>
    <property type="match status" value="1"/>
</dbReference>
<dbReference type="EC" id="2.7.13.3" evidence="2"/>
<keyword evidence="9" id="KW-1185">Reference proteome</keyword>
<dbReference type="GO" id="GO:0004673">
    <property type="term" value="F:protein histidine kinase activity"/>
    <property type="evidence" value="ECO:0007669"/>
    <property type="project" value="UniProtKB-EC"/>
</dbReference>
<evidence type="ECO:0000256" key="5">
    <source>
        <dbReference type="ARBA" id="ARBA00022777"/>
    </source>
</evidence>
<dbReference type="Pfam" id="PF08447">
    <property type="entry name" value="PAS_3"/>
    <property type="match status" value="1"/>
</dbReference>
<dbReference type="CDD" id="cd00130">
    <property type="entry name" value="PAS"/>
    <property type="match status" value="1"/>
</dbReference>
<evidence type="ECO:0000256" key="1">
    <source>
        <dbReference type="ARBA" id="ARBA00000085"/>
    </source>
</evidence>
<accession>A0A1Y1ZF71</accession>
<feature type="non-terminal residue" evidence="8">
    <location>
        <position position="576"/>
    </location>
</feature>
<evidence type="ECO:0000259" key="7">
    <source>
        <dbReference type="PROSITE" id="PS50112"/>
    </source>
</evidence>
<sequence>MAEERLGIVPEPDFDYPSPMTIIADSDAAEASYFNMRERGPQSPGSVHSNDSIPLASSPSNTMAALTALQYLPIPLLVLSSLKTIVLANESMGRLLSIDFESTVRGGLSVKEFLQGKSMGELGIDILQNGSPILLSWEDFLDSILKDSSTDIGDMQEENDDNPLISDNGARTPTSAPTLNDPTAPNTRTELSSSNLARTTVHDVAVDVVIAPVHHETTDKVPGQDKANMKNVLQASMIVSVWCIEDVQYYTLTFTSAGPITPGGSRPLARTVARTGTGLHLSASRSSGSSSSSSGQRSGNSSNPNSKVATPTLKSVDFPPRGPPLRSKTDIFANASIFQKASQMKDAILNSINMPAYAMWKDEGFGIPNKALLRLLPKDGKYTAGDQRAFLTQFTLWSEDFKRELTIDEFPIIQLCRNRERFDGKRVGMRNPNTGSRIVFDVTGEPVLHDETGEFIGGIVVFKDVTEYTKKIAAQIEENERQFEYICNFMPPLVWTTTPDGMHDWFSQRWYDYTGLTEEESIGEGWRLPFHPDDMSATAQRWMHSLKTGEEYNTEYRCQRHNGEWRWMLGRAVPFL</sequence>
<comment type="caution">
    <text evidence="8">The sequence shown here is derived from an EMBL/GenBank/DDBJ whole genome shotgun (WGS) entry which is preliminary data.</text>
</comment>
<dbReference type="OrthoDB" id="60033at2759"/>
<dbReference type="AlphaFoldDB" id="A0A1Y1ZF71"/>
<feature type="compositionally biased region" description="Polar residues" evidence="6">
    <location>
        <begin position="169"/>
        <end position="194"/>
    </location>
</feature>
<dbReference type="FunFam" id="3.30.450.20:FF:000099">
    <property type="entry name" value="Sensory box sensor histidine kinase"/>
    <property type="match status" value="1"/>
</dbReference>
<keyword evidence="3" id="KW-0597">Phosphoprotein</keyword>
<dbReference type="InterPro" id="IPR013655">
    <property type="entry name" value="PAS_fold_3"/>
</dbReference>
<evidence type="ECO:0000313" key="9">
    <source>
        <dbReference type="Proteomes" id="UP000193144"/>
    </source>
</evidence>
<evidence type="ECO:0000313" key="8">
    <source>
        <dbReference type="EMBL" id="ORY08824.1"/>
    </source>
</evidence>
<dbReference type="SUPFAM" id="SSF55785">
    <property type="entry name" value="PYP-like sensor domain (PAS domain)"/>
    <property type="match status" value="1"/>
</dbReference>
<keyword evidence="5" id="KW-0418">Kinase</keyword>
<feature type="compositionally biased region" description="Low complexity" evidence="6">
    <location>
        <begin position="282"/>
        <end position="306"/>
    </location>
</feature>
<feature type="domain" description="PAS" evidence="7">
    <location>
        <begin position="479"/>
        <end position="549"/>
    </location>
</feature>
<organism evidence="8 9">
    <name type="scientific">Clohesyomyces aquaticus</name>
    <dbReference type="NCBI Taxonomy" id="1231657"/>
    <lineage>
        <taxon>Eukaryota</taxon>
        <taxon>Fungi</taxon>
        <taxon>Dikarya</taxon>
        <taxon>Ascomycota</taxon>
        <taxon>Pezizomycotina</taxon>
        <taxon>Dothideomycetes</taxon>
        <taxon>Pleosporomycetidae</taxon>
        <taxon>Pleosporales</taxon>
        <taxon>Lindgomycetaceae</taxon>
        <taxon>Clohesyomyces</taxon>
    </lineage>
</organism>
<dbReference type="STRING" id="1231657.A0A1Y1ZF71"/>
<evidence type="ECO:0000256" key="2">
    <source>
        <dbReference type="ARBA" id="ARBA00012438"/>
    </source>
</evidence>
<dbReference type="InterPro" id="IPR052162">
    <property type="entry name" value="Sensor_kinase/Photoreceptor"/>
</dbReference>
<dbReference type="Proteomes" id="UP000193144">
    <property type="component" value="Unassembled WGS sequence"/>
</dbReference>
<dbReference type="PROSITE" id="PS50112">
    <property type="entry name" value="PAS"/>
    <property type="match status" value="1"/>
</dbReference>
<evidence type="ECO:0000256" key="4">
    <source>
        <dbReference type="ARBA" id="ARBA00022679"/>
    </source>
</evidence>
<dbReference type="EMBL" id="MCFA01000094">
    <property type="protein sequence ID" value="ORY08824.1"/>
    <property type="molecule type" value="Genomic_DNA"/>
</dbReference>